<proteinExistence type="predicted"/>
<accession>A0A0F9FUL3</accession>
<dbReference type="Gene3D" id="2.60.120.260">
    <property type="entry name" value="Galactose-binding domain-like"/>
    <property type="match status" value="1"/>
</dbReference>
<organism evidence="1">
    <name type="scientific">marine sediment metagenome</name>
    <dbReference type="NCBI Taxonomy" id="412755"/>
    <lineage>
        <taxon>unclassified sequences</taxon>
        <taxon>metagenomes</taxon>
        <taxon>ecological metagenomes</taxon>
    </lineage>
</organism>
<dbReference type="EMBL" id="LAZR01031068">
    <property type="protein sequence ID" value="KKL54812.1"/>
    <property type="molecule type" value="Genomic_DNA"/>
</dbReference>
<protein>
    <submittedName>
        <fullName evidence="1">Uncharacterized protein</fullName>
    </submittedName>
</protein>
<gene>
    <name evidence="1" type="ORF">LCGC14_2261670</name>
</gene>
<reference evidence="1" key="1">
    <citation type="journal article" date="2015" name="Nature">
        <title>Complex archaea that bridge the gap between prokaryotes and eukaryotes.</title>
        <authorList>
            <person name="Spang A."/>
            <person name="Saw J.H."/>
            <person name="Jorgensen S.L."/>
            <person name="Zaremba-Niedzwiedzka K."/>
            <person name="Martijn J."/>
            <person name="Lind A.E."/>
            <person name="van Eijk R."/>
            <person name="Schleper C."/>
            <person name="Guy L."/>
            <person name="Ettema T.J."/>
        </authorList>
    </citation>
    <scope>NUCLEOTIDE SEQUENCE</scope>
</reference>
<dbReference type="AlphaFoldDB" id="A0A0F9FUL3"/>
<evidence type="ECO:0000313" key="1">
    <source>
        <dbReference type="EMBL" id="KKL54812.1"/>
    </source>
</evidence>
<sequence>MHNFSIAIFNEITSKFNKIKYNRFKLNIFIIKMNEDINFEKLPEKLRAGVKRYVERGISIRTILTDIIPAYYRVVDAIVEETAGNAFALGIIPDDALVDVTNWDDPLLVWRRAIQASGIAYCTHKSWNDVGVSASAKRVDPTPTTLIVDSSGPPNGDMELDGDWVNVGTPTVNERSNTQVHGDTYSRKFAVDLANEGIQSDNYRTVNGVQYTYKIWVYPDDDTQVYIRIRKGDNSGYLVDQSYAGLNQDAWNEVEIVIAETNEGLAAYLEVISGATVAGTWYVDDITCEGWNGASIDLTLLMESVL</sequence>
<name>A0A0F9FUL3_9ZZZZ</name>
<comment type="caution">
    <text evidence="1">The sequence shown here is derived from an EMBL/GenBank/DDBJ whole genome shotgun (WGS) entry which is preliminary data.</text>
</comment>